<protein>
    <submittedName>
        <fullName evidence="2">GDP-mannose 4,6-dehydratase</fullName>
        <ecNumber evidence="2">4.2.1.47</ecNumber>
    </submittedName>
</protein>
<evidence type="ECO:0000313" key="2">
    <source>
        <dbReference type="EMBL" id="MBZ2166315.1"/>
    </source>
</evidence>
<dbReference type="RefSeq" id="WP_223791867.1">
    <property type="nucleotide sequence ID" value="NZ_JAIOUQ010000010.1"/>
</dbReference>
<dbReference type="GO" id="GO:0008446">
    <property type="term" value="F:GDP-mannose 4,6-dehydratase activity"/>
    <property type="evidence" value="ECO:0007669"/>
    <property type="project" value="UniProtKB-EC"/>
</dbReference>
<accession>A0A8T5V3S9</accession>
<dbReference type="InterPro" id="IPR016040">
    <property type="entry name" value="NAD(P)-bd_dom"/>
</dbReference>
<dbReference type="SUPFAM" id="SSF51735">
    <property type="entry name" value="NAD(P)-binding Rossmann-fold domains"/>
    <property type="match status" value="1"/>
</dbReference>
<evidence type="ECO:0000259" key="1">
    <source>
        <dbReference type="Pfam" id="PF16363"/>
    </source>
</evidence>
<dbReference type="Gene3D" id="3.40.50.720">
    <property type="entry name" value="NAD(P)-binding Rossmann-like Domain"/>
    <property type="match status" value="1"/>
</dbReference>
<dbReference type="EC" id="4.2.1.47" evidence="2"/>
<dbReference type="EMBL" id="JAIOUQ010000010">
    <property type="protein sequence ID" value="MBZ2166315.1"/>
    <property type="molecule type" value="Genomic_DNA"/>
</dbReference>
<sequence>MKALVTGCAGFIGSHLTEKLLEQDYDVIGIDCFTDYYSNELKRSNISNSLKNNNFTLIEEDITTLTEFPDVDYIFHLAGQPGVRKSWGQTFETYTKDNIYATQRLLEFYKDLDIIKFVYSSSSSVYGDVELPMSEDRVLKPISPYGVTKLAAEHLSYLYQKNYDLPTISLRYFSVYGPRQRPDMAINKFIKAIIEGKEIHIYGDGTQTRDFTFISDVVNANIIAAKGDIIGDFFNIGGGSNISVNDLIGEIEQITGIKAKIRYDSEQKGDVKDTLSYKNKAENILGWKSSVGIEKGLEIYIKWYYDFLENI</sequence>
<feature type="domain" description="NAD(P)-binding" evidence="1">
    <location>
        <begin position="4"/>
        <end position="298"/>
    </location>
</feature>
<evidence type="ECO:0000313" key="3">
    <source>
        <dbReference type="Proteomes" id="UP000825933"/>
    </source>
</evidence>
<dbReference type="Gene3D" id="3.90.25.10">
    <property type="entry name" value="UDP-galactose 4-epimerase, domain 1"/>
    <property type="match status" value="1"/>
</dbReference>
<gene>
    <name evidence="2" type="ORF">K8N75_09725</name>
</gene>
<proteinExistence type="predicted"/>
<dbReference type="PRINTS" id="PR01713">
    <property type="entry name" value="NUCEPIMERASE"/>
</dbReference>
<dbReference type="Proteomes" id="UP000825933">
    <property type="component" value="Unassembled WGS sequence"/>
</dbReference>
<comment type="caution">
    <text evidence="2">The sequence shown here is derived from an EMBL/GenBank/DDBJ whole genome shotgun (WGS) entry which is preliminary data.</text>
</comment>
<dbReference type="Pfam" id="PF16363">
    <property type="entry name" value="GDP_Man_Dehyd"/>
    <property type="match status" value="1"/>
</dbReference>
<reference evidence="3" key="1">
    <citation type="journal article" date="2022" name="Microbiol. Resour. Announc.">
        <title>Draft Genome Sequence of a Methanogenic Archaeon from West Spitsbergen Permafrost.</title>
        <authorList>
            <person name="Trubitsyn V."/>
            <person name="Rivkina E."/>
            <person name="Shcherbakova V."/>
        </authorList>
    </citation>
    <scope>NUCLEOTIDE SEQUENCE [LARGE SCALE GENOMIC DNA]</scope>
    <source>
        <strain evidence="3">VT</strain>
    </source>
</reference>
<keyword evidence="3" id="KW-1185">Reference proteome</keyword>
<name>A0A8T5V3S9_9EURY</name>
<keyword evidence="2" id="KW-0456">Lyase</keyword>
<dbReference type="AlphaFoldDB" id="A0A8T5V3S9"/>
<dbReference type="InterPro" id="IPR036291">
    <property type="entry name" value="NAD(P)-bd_dom_sf"/>
</dbReference>
<organism evidence="2 3">
    <name type="scientific">Methanobacterium spitsbergense</name>
    <dbReference type="NCBI Taxonomy" id="2874285"/>
    <lineage>
        <taxon>Archaea</taxon>
        <taxon>Methanobacteriati</taxon>
        <taxon>Methanobacteriota</taxon>
        <taxon>Methanomada group</taxon>
        <taxon>Methanobacteria</taxon>
        <taxon>Methanobacteriales</taxon>
        <taxon>Methanobacteriaceae</taxon>
        <taxon>Methanobacterium</taxon>
    </lineage>
</organism>
<dbReference type="PANTHER" id="PTHR43000">
    <property type="entry name" value="DTDP-D-GLUCOSE 4,6-DEHYDRATASE-RELATED"/>
    <property type="match status" value="1"/>
</dbReference>